<evidence type="ECO:0000313" key="2">
    <source>
        <dbReference type="EMBL" id="MEL0629862.1"/>
    </source>
</evidence>
<evidence type="ECO:0000259" key="1">
    <source>
        <dbReference type="Pfam" id="PF16036"/>
    </source>
</evidence>
<accession>A0ABU9GRB4</accession>
<name>A0ABU9GRB4_9GAMM</name>
<dbReference type="RefSeq" id="WP_341597992.1">
    <property type="nucleotide sequence ID" value="NZ_JBAKAZ010000032.1"/>
</dbReference>
<evidence type="ECO:0000313" key="3">
    <source>
        <dbReference type="Proteomes" id="UP001369082"/>
    </source>
</evidence>
<dbReference type="EMBL" id="JBAKAZ010000032">
    <property type="protein sequence ID" value="MEL0629862.1"/>
    <property type="molecule type" value="Genomic_DNA"/>
</dbReference>
<keyword evidence="3" id="KW-1185">Reference proteome</keyword>
<dbReference type="GO" id="GO:0016853">
    <property type="term" value="F:isomerase activity"/>
    <property type="evidence" value="ECO:0007669"/>
    <property type="project" value="UniProtKB-KW"/>
</dbReference>
<keyword evidence="2" id="KW-0413">Isomerase</keyword>
<reference evidence="2 3" key="1">
    <citation type="submission" date="2024-02" db="EMBL/GenBank/DDBJ databases">
        <title>Bacteria isolated from the canopy kelp, Nereocystis luetkeana.</title>
        <authorList>
            <person name="Pfister C.A."/>
            <person name="Younker I.T."/>
            <person name="Light S.H."/>
        </authorList>
    </citation>
    <scope>NUCLEOTIDE SEQUENCE [LARGE SCALE GENOMIC DNA]</scope>
    <source>
        <strain evidence="2 3">TI.1.05</strain>
    </source>
</reference>
<dbReference type="InterPro" id="IPR016087">
    <property type="entry name" value="Chalcone_isomerase"/>
</dbReference>
<dbReference type="Proteomes" id="UP001369082">
    <property type="component" value="Unassembled WGS sequence"/>
</dbReference>
<gene>
    <name evidence="2" type="ORF">V6256_09595</name>
</gene>
<protein>
    <submittedName>
        <fullName evidence="2">Chalcone isomerase family protein</fullName>
    </submittedName>
</protein>
<proteinExistence type="predicted"/>
<feature type="domain" description="Chalcone isomerase" evidence="1">
    <location>
        <begin position="61"/>
        <end position="180"/>
    </location>
</feature>
<sequence length="184" mass="21037">MNKVIGIVIAIAIFLGNAVAKEVAQPPVWQKTLTNEVTKTDFKMVGNATFSYLLWDIYESYLSTPSGKFSFDENQDLLYKIQYLRNIKAADLVDETENQWQKIGLNKQQYTTYLSQLKSIWPDINKGDSLTLVAKGSYSGFYYNNTFIGQINDTQFAQVFMSIWLSNETTEPNIRKQLLGESNE</sequence>
<dbReference type="Pfam" id="PF16036">
    <property type="entry name" value="Chalcone_3"/>
    <property type="match status" value="1"/>
</dbReference>
<comment type="caution">
    <text evidence="2">The sequence shown here is derived from an EMBL/GenBank/DDBJ whole genome shotgun (WGS) entry which is preliminary data.</text>
</comment>
<organism evidence="2 3">
    <name type="scientific">Psychromonas aquatilis</name>
    <dbReference type="NCBI Taxonomy" id="2005072"/>
    <lineage>
        <taxon>Bacteria</taxon>
        <taxon>Pseudomonadati</taxon>
        <taxon>Pseudomonadota</taxon>
        <taxon>Gammaproteobacteria</taxon>
        <taxon>Alteromonadales</taxon>
        <taxon>Psychromonadaceae</taxon>
        <taxon>Psychromonas</taxon>
    </lineage>
</organism>